<comment type="caution">
    <text evidence="1">The sequence shown here is derived from an EMBL/GenBank/DDBJ whole genome shotgun (WGS) entry which is preliminary data.</text>
</comment>
<dbReference type="Pfam" id="PF19775">
    <property type="entry name" value="DUF6261"/>
    <property type="match status" value="1"/>
</dbReference>
<proteinExistence type="predicted"/>
<reference evidence="1" key="1">
    <citation type="submission" date="2022-10" db="EMBL/GenBank/DDBJ databases">
        <authorList>
            <person name="Yu W.X."/>
        </authorList>
    </citation>
    <scope>NUCLEOTIDE SEQUENCE</scope>
    <source>
        <strain evidence="1">D04</strain>
    </source>
</reference>
<protein>
    <submittedName>
        <fullName evidence="1">DUF6261 family protein</fullName>
    </submittedName>
</protein>
<evidence type="ECO:0000313" key="2">
    <source>
        <dbReference type="Proteomes" id="UP001207408"/>
    </source>
</evidence>
<dbReference type="InterPro" id="IPR046228">
    <property type="entry name" value="DUF6261"/>
</dbReference>
<name>A0AAE3SJJ2_9BACT</name>
<dbReference type="RefSeq" id="WP_301197636.1">
    <property type="nucleotide sequence ID" value="NZ_JAPDPI010000002.1"/>
</dbReference>
<dbReference type="EMBL" id="JAPDPI010000002">
    <property type="protein sequence ID" value="MCW3804415.1"/>
    <property type="molecule type" value="Genomic_DNA"/>
</dbReference>
<dbReference type="AlphaFoldDB" id="A0AAE3SJJ2"/>
<dbReference type="Proteomes" id="UP001207408">
    <property type="component" value="Unassembled WGS sequence"/>
</dbReference>
<accession>A0AAE3SJJ2</accession>
<keyword evidence="2" id="KW-1185">Reference proteome</keyword>
<gene>
    <name evidence="1" type="ORF">OM074_02195</name>
</gene>
<organism evidence="1 2">
    <name type="scientific">Plebeiibacterium marinum</name>
    <dbReference type="NCBI Taxonomy" id="2992111"/>
    <lineage>
        <taxon>Bacteria</taxon>
        <taxon>Pseudomonadati</taxon>
        <taxon>Bacteroidota</taxon>
        <taxon>Bacteroidia</taxon>
        <taxon>Marinilabiliales</taxon>
        <taxon>Marinilabiliaceae</taxon>
        <taxon>Plebeiibacterium</taxon>
    </lineage>
</organism>
<evidence type="ECO:0000313" key="1">
    <source>
        <dbReference type="EMBL" id="MCW3804415.1"/>
    </source>
</evidence>
<sequence>MIEKINSKSRNSEFDTLNTRITKVYQDSNLKDDPYLPSIFKLLKPISIQFAEAVDRQKEESELSEKDEIRDNAGRKFYYLVSGYIHHPDKEISEAAKKVMNVFDHYGLEIFSMSYAIESSKINSLLLHLEEPEIKDSIAKLSGITEVLTELKQSQKEFENVYLHHQKAKSQSNNEDNATELRKELINILNGKLIPYLNGVYGVDPEKYGSFVHEISAHISSNNSNVKTRAKRLKAEAPVQ</sequence>